<name>A0ACB9DD80_9ASTR</name>
<proteinExistence type="predicted"/>
<dbReference type="Proteomes" id="UP001056120">
    <property type="component" value="Linkage Group LG19"/>
</dbReference>
<protein>
    <submittedName>
        <fullName evidence="1">Uncharacterized protein</fullName>
    </submittedName>
</protein>
<gene>
    <name evidence="1" type="ORF">L1987_57344</name>
</gene>
<organism evidence="1 2">
    <name type="scientific">Smallanthus sonchifolius</name>
    <dbReference type="NCBI Taxonomy" id="185202"/>
    <lineage>
        <taxon>Eukaryota</taxon>
        <taxon>Viridiplantae</taxon>
        <taxon>Streptophyta</taxon>
        <taxon>Embryophyta</taxon>
        <taxon>Tracheophyta</taxon>
        <taxon>Spermatophyta</taxon>
        <taxon>Magnoliopsida</taxon>
        <taxon>eudicotyledons</taxon>
        <taxon>Gunneridae</taxon>
        <taxon>Pentapetalae</taxon>
        <taxon>asterids</taxon>
        <taxon>campanulids</taxon>
        <taxon>Asterales</taxon>
        <taxon>Asteraceae</taxon>
        <taxon>Asteroideae</taxon>
        <taxon>Heliantheae alliance</taxon>
        <taxon>Millerieae</taxon>
        <taxon>Smallanthus</taxon>
    </lineage>
</organism>
<evidence type="ECO:0000313" key="1">
    <source>
        <dbReference type="EMBL" id="KAI3744267.1"/>
    </source>
</evidence>
<comment type="caution">
    <text evidence="1">The sequence shown here is derived from an EMBL/GenBank/DDBJ whole genome shotgun (WGS) entry which is preliminary data.</text>
</comment>
<dbReference type="EMBL" id="CM042036">
    <property type="protein sequence ID" value="KAI3744267.1"/>
    <property type="molecule type" value="Genomic_DNA"/>
</dbReference>
<accession>A0ACB9DD80</accession>
<keyword evidence="2" id="KW-1185">Reference proteome</keyword>
<reference evidence="2" key="1">
    <citation type="journal article" date="2022" name="Mol. Ecol. Resour.">
        <title>The genomes of chicory, endive, great burdock and yacon provide insights into Asteraceae palaeo-polyploidization history and plant inulin production.</title>
        <authorList>
            <person name="Fan W."/>
            <person name="Wang S."/>
            <person name="Wang H."/>
            <person name="Wang A."/>
            <person name="Jiang F."/>
            <person name="Liu H."/>
            <person name="Zhao H."/>
            <person name="Xu D."/>
            <person name="Zhang Y."/>
        </authorList>
    </citation>
    <scope>NUCLEOTIDE SEQUENCE [LARGE SCALE GENOMIC DNA]</scope>
    <source>
        <strain evidence="2">cv. Yunnan</strain>
    </source>
</reference>
<evidence type="ECO:0000313" key="2">
    <source>
        <dbReference type="Proteomes" id="UP001056120"/>
    </source>
</evidence>
<reference evidence="1 2" key="2">
    <citation type="journal article" date="2022" name="Mol. Ecol. Resour.">
        <title>The genomes of chicory, endive, great burdock and yacon provide insights into Asteraceae paleo-polyploidization history and plant inulin production.</title>
        <authorList>
            <person name="Fan W."/>
            <person name="Wang S."/>
            <person name="Wang H."/>
            <person name="Wang A."/>
            <person name="Jiang F."/>
            <person name="Liu H."/>
            <person name="Zhao H."/>
            <person name="Xu D."/>
            <person name="Zhang Y."/>
        </authorList>
    </citation>
    <scope>NUCLEOTIDE SEQUENCE [LARGE SCALE GENOMIC DNA]</scope>
    <source>
        <strain evidence="2">cv. Yunnan</strain>
        <tissue evidence="1">Leaves</tissue>
    </source>
</reference>
<sequence length="68" mass="7845">MLQRFLSSCPLLDEVILGECEENFDFEQGNKFTFIELSQCVPSIKLLDVLKYYMKELPSVGEDCFSDV</sequence>